<dbReference type="PATRIC" id="fig|443610.3.peg.3054"/>
<name>A0A0F5FWP0_9HYPH</name>
<dbReference type="InterPro" id="IPR053722">
    <property type="entry name" value="Curli_assembly_CsgC/AgfC"/>
</dbReference>
<dbReference type="STRING" id="443610.VE25_02880"/>
<accession>A0A0F5FWP0</accession>
<evidence type="ECO:0000313" key="4">
    <source>
        <dbReference type="Proteomes" id="UP000033632"/>
    </source>
</evidence>
<organism evidence="3 4">
    <name type="scientific">Devosia geojensis</name>
    <dbReference type="NCBI Taxonomy" id="443610"/>
    <lineage>
        <taxon>Bacteria</taxon>
        <taxon>Pseudomonadati</taxon>
        <taxon>Pseudomonadota</taxon>
        <taxon>Alphaproteobacteria</taxon>
        <taxon>Hyphomicrobiales</taxon>
        <taxon>Devosiaceae</taxon>
        <taxon>Devosia</taxon>
    </lineage>
</organism>
<dbReference type="Pfam" id="PF21112">
    <property type="entry name" value="CsgH"/>
    <property type="match status" value="1"/>
</dbReference>
<protein>
    <recommendedName>
        <fullName evidence="2">CsgH-like domain-containing protein</fullName>
    </recommendedName>
</protein>
<evidence type="ECO:0000313" key="3">
    <source>
        <dbReference type="EMBL" id="KKB13243.1"/>
    </source>
</evidence>
<dbReference type="Gene3D" id="2.60.40.2420">
    <property type="match status" value="1"/>
</dbReference>
<dbReference type="Proteomes" id="UP000033632">
    <property type="component" value="Unassembled WGS sequence"/>
</dbReference>
<keyword evidence="1" id="KW-0732">Signal</keyword>
<evidence type="ECO:0000259" key="2">
    <source>
        <dbReference type="Pfam" id="PF21112"/>
    </source>
</evidence>
<dbReference type="InterPro" id="IPR047726">
    <property type="entry name" value="CsgH_dom"/>
</dbReference>
<feature type="signal peptide" evidence="1">
    <location>
        <begin position="1"/>
        <end position="24"/>
    </location>
</feature>
<evidence type="ECO:0000256" key="1">
    <source>
        <dbReference type="SAM" id="SignalP"/>
    </source>
</evidence>
<feature type="domain" description="CsgH-like" evidence="2">
    <location>
        <begin position="38"/>
        <end position="123"/>
    </location>
</feature>
<proteinExistence type="predicted"/>
<dbReference type="EMBL" id="JZEX01000043">
    <property type="protein sequence ID" value="KKB13243.1"/>
    <property type="molecule type" value="Genomic_DNA"/>
</dbReference>
<dbReference type="NCBIfam" id="NF041112">
    <property type="entry name" value="chap_CsgH_alph"/>
    <property type="match status" value="1"/>
</dbReference>
<dbReference type="AlphaFoldDB" id="A0A0F5FWP0"/>
<dbReference type="InterPro" id="IPR048632">
    <property type="entry name" value="CsgH-like"/>
</dbReference>
<reference evidence="3 4" key="1">
    <citation type="submission" date="2015-03" db="EMBL/GenBank/DDBJ databases">
        <authorList>
            <person name="Hassan Y.I."/>
            <person name="Lepp D."/>
            <person name="Li X.-Z."/>
            <person name="Zhou T."/>
        </authorList>
    </citation>
    <scope>NUCLEOTIDE SEQUENCE [LARGE SCALE GENOMIC DNA]</scope>
    <source>
        <strain evidence="3 4">BD-c194</strain>
    </source>
</reference>
<keyword evidence="4" id="KW-1185">Reference proteome</keyword>
<dbReference type="RefSeq" id="WP_046107087.1">
    <property type="nucleotide sequence ID" value="NZ_JZEX01000043.1"/>
</dbReference>
<feature type="chain" id="PRO_5002486988" description="CsgH-like domain-containing protein" evidence="1">
    <location>
        <begin position="25"/>
        <end position="129"/>
    </location>
</feature>
<sequence length="129" mass="12804">MKRKHSLAVLALPVLLGLGGAAFAIGGGEGTQSKGPLTCAIDVNPSGRMLEIEAVALADAAVSGSYSLEVRSAGSSGNSNVRQGGGFSLEAGKPATLGKVMLGGSAAYDVQLDIDANGVSITCDEQVRG</sequence>
<dbReference type="OrthoDB" id="7950928at2"/>
<comment type="caution">
    <text evidence="3">The sequence shown here is derived from an EMBL/GenBank/DDBJ whole genome shotgun (WGS) entry which is preliminary data.</text>
</comment>
<gene>
    <name evidence="3" type="ORF">VE25_02880</name>
</gene>